<dbReference type="InterPro" id="IPR008969">
    <property type="entry name" value="CarboxyPept-like_regulatory"/>
</dbReference>
<dbReference type="AlphaFoldDB" id="A0A7X0J5N8"/>
<feature type="chain" id="PRO_5030774772" evidence="12">
    <location>
        <begin position="23"/>
        <end position="768"/>
    </location>
</feature>
<keyword evidence="3 10" id="KW-1134">Transmembrane beta strand</keyword>
<dbReference type="Gene3D" id="2.170.130.10">
    <property type="entry name" value="TonB-dependent receptor, plug domain"/>
    <property type="match status" value="1"/>
</dbReference>
<dbReference type="PROSITE" id="PS52016">
    <property type="entry name" value="TONB_DEPENDENT_REC_3"/>
    <property type="match status" value="1"/>
</dbReference>
<dbReference type="InterPro" id="IPR037066">
    <property type="entry name" value="Plug_dom_sf"/>
</dbReference>
<keyword evidence="8 15" id="KW-0675">Receptor</keyword>
<dbReference type="GO" id="GO:0044718">
    <property type="term" value="P:siderophore transmembrane transport"/>
    <property type="evidence" value="ECO:0007669"/>
    <property type="project" value="TreeGrafter"/>
</dbReference>
<dbReference type="InterPro" id="IPR012910">
    <property type="entry name" value="Plug_dom"/>
</dbReference>
<comment type="similarity">
    <text evidence="10 11">Belongs to the TonB-dependent receptor family.</text>
</comment>
<dbReference type="Gene3D" id="2.40.170.20">
    <property type="entry name" value="TonB-dependent receptor, beta-barrel domain"/>
    <property type="match status" value="1"/>
</dbReference>
<dbReference type="Pfam" id="PF00593">
    <property type="entry name" value="TonB_dep_Rec_b-barrel"/>
    <property type="match status" value="1"/>
</dbReference>
<dbReference type="GO" id="GO:0009279">
    <property type="term" value="C:cell outer membrane"/>
    <property type="evidence" value="ECO:0007669"/>
    <property type="project" value="UniProtKB-SubCell"/>
</dbReference>
<dbReference type="SUPFAM" id="SSF49464">
    <property type="entry name" value="Carboxypeptidase regulatory domain-like"/>
    <property type="match status" value="1"/>
</dbReference>
<evidence type="ECO:0000259" key="13">
    <source>
        <dbReference type="Pfam" id="PF00593"/>
    </source>
</evidence>
<dbReference type="PANTHER" id="PTHR30069">
    <property type="entry name" value="TONB-DEPENDENT OUTER MEMBRANE RECEPTOR"/>
    <property type="match status" value="1"/>
</dbReference>
<keyword evidence="4 10" id="KW-0812">Transmembrane</keyword>
<dbReference type="SUPFAM" id="SSF56935">
    <property type="entry name" value="Porins"/>
    <property type="match status" value="1"/>
</dbReference>
<name>A0A7X0J5N8_9SPHI</name>
<organism evidence="15 16">
    <name type="scientific">Pedobacter cryoconitis</name>
    <dbReference type="NCBI Taxonomy" id="188932"/>
    <lineage>
        <taxon>Bacteria</taxon>
        <taxon>Pseudomonadati</taxon>
        <taxon>Bacteroidota</taxon>
        <taxon>Sphingobacteriia</taxon>
        <taxon>Sphingobacteriales</taxon>
        <taxon>Sphingobacteriaceae</taxon>
        <taxon>Pedobacter</taxon>
    </lineage>
</organism>
<dbReference type="InterPro" id="IPR039426">
    <property type="entry name" value="TonB-dep_rcpt-like"/>
</dbReference>
<keyword evidence="7 10" id="KW-0472">Membrane</keyword>
<proteinExistence type="inferred from homology"/>
<sequence>MKLFRLILLLAGFAFFEQQVQAQTQPLTGIIYDSQTKQALAGVSIKSSANKLLTVSDKNGQFRIENTNDDHFLRFILIGFKPQLVDYSKKEGILNIQLDADESNLNEVRVTGFAGNRTNKETAGAVGLITNNDINRGSGLSFASALNSIPGVRMDQSTLSEARIAIRGNGVRSSYGLRNIKVYLNDIPVTEADGTTRIEALDVNSIGRAEVIKGPASSIYGAGTGGVINFQLQRSPYQEQSLEASGLAGSYGLHRLAATYRNGGDKINSYVSYGWQEYNGYREHSKDMRRFLSGNFQLFPSNKRIITLLLNRTTQYSQIPGSLTAGQVAANPLQANASNLDKQAGRYQTWTRVGLGQRYQINDQLSNSTSVFTYSYDLNHPLPYAYLRNYYQSYGGRTNFTYTPDFSVLPTKFIVGAEFNEGLTKGTQYVNNKGTEGALNGNIDYRNTLYSLFYQSETQLGLQTLLTLGVSYNSLKYNVSNYLQPTQSGIKDFKPQATPRIAISHNFSEALSLHASLSTGFSPPSSSEVKNVDGSINPTLQAEKAINYEINAKGNLLNSRLNYDLALFKMDMKGELIGQSVQQGITIYNNAGRTTHNGAELALSWQILKPEDNQGVASLRPFVALTYSDFKFKDYQILNAKNEVTATYNGNALTGISPWVISAGLDLETRLGLYGYLNYYYNDKMPLNDKNSDYNAAYQVVNAKVGYKKRLNKAFELNVYGGIDNLFNEAYSSILSLNAVGYGGAQPAYFNPSPKRNGYGGLALKYFF</sequence>
<keyword evidence="5 12" id="KW-0732">Signal</keyword>
<accession>A0A7X0J5N8</accession>
<evidence type="ECO:0000256" key="3">
    <source>
        <dbReference type="ARBA" id="ARBA00022452"/>
    </source>
</evidence>
<dbReference type="GO" id="GO:0015344">
    <property type="term" value="F:siderophore uptake transmembrane transporter activity"/>
    <property type="evidence" value="ECO:0007669"/>
    <property type="project" value="TreeGrafter"/>
</dbReference>
<evidence type="ECO:0000256" key="10">
    <source>
        <dbReference type="PROSITE-ProRule" id="PRU01360"/>
    </source>
</evidence>
<keyword evidence="9 10" id="KW-0998">Cell outer membrane</keyword>
<dbReference type="Pfam" id="PF07715">
    <property type="entry name" value="Plug"/>
    <property type="match status" value="1"/>
</dbReference>
<feature type="domain" description="TonB-dependent receptor-like beta-barrel" evidence="13">
    <location>
        <begin position="292"/>
        <end position="726"/>
    </location>
</feature>
<keyword evidence="6 11" id="KW-0798">TonB box</keyword>
<dbReference type="InterPro" id="IPR036942">
    <property type="entry name" value="Beta-barrel_TonB_sf"/>
</dbReference>
<evidence type="ECO:0000259" key="14">
    <source>
        <dbReference type="Pfam" id="PF07715"/>
    </source>
</evidence>
<feature type="signal peptide" evidence="12">
    <location>
        <begin position="1"/>
        <end position="22"/>
    </location>
</feature>
<dbReference type="Pfam" id="PF13715">
    <property type="entry name" value="CarbopepD_reg_2"/>
    <property type="match status" value="1"/>
</dbReference>
<evidence type="ECO:0000256" key="8">
    <source>
        <dbReference type="ARBA" id="ARBA00023170"/>
    </source>
</evidence>
<dbReference type="Proteomes" id="UP000521017">
    <property type="component" value="Unassembled WGS sequence"/>
</dbReference>
<evidence type="ECO:0000313" key="16">
    <source>
        <dbReference type="Proteomes" id="UP000521017"/>
    </source>
</evidence>
<evidence type="ECO:0000256" key="9">
    <source>
        <dbReference type="ARBA" id="ARBA00023237"/>
    </source>
</evidence>
<dbReference type="RefSeq" id="WP_184627459.1">
    <property type="nucleotide sequence ID" value="NZ_JACHCC010000010.1"/>
</dbReference>
<evidence type="ECO:0000256" key="2">
    <source>
        <dbReference type="ARBA" id="ARBA00022448"/>
    </source>
</evidence>
<reference evidence="15 16" key="1">
    <citation type="submission" date="2020-08" db="EMBL/GenBank/DDBJ databases">
        <title>Genomic Encyclopedia of Type Strains, Phase IV (KMG-V): Genome sequencing to study the core and pangenomes of soil and plant-associated prokaryotes.</title>
        <authorList>
            <person name="Whitman W."/>
        </authorList>
    </citation>
    <scope>NUCLEOTIDE SEQUENCE [LARGE SCALE GENOMIC DNA]</scope>
    <source>
        <strain evidence="15 16">M2T3</strain>
    </source>
</reference>
<dbReference type="PANTHER" id="PTHR30069:SF29">
    <property type="entry name" value="HEMOGLOBIN AND HEMOGLOBIN-HAPTOGLOBIN-BINDING PROTEIN 1-RELATED"/>
    <property type="match status" value="1"/>
</dbReference>
<evidence type="ECO:0000256" key="7">
    <source>
        <dbReference type="ARBA" id="ARBA00023136"/>
    </source>
</evidence>
<protein>
    <submittedName>
        <fullName evidence="15">Iron complex outermembrane receptor protein</fullName>
    </submittedName>
</protein>
<comment type="caution">
    <text evidence="15">The sequence shown here is derived from an EMBL/GenBank/DDBJ whole genome shotgun (WGS) entry which is preliminary data.</text>
</comment>
<evidence type="ECO:0000256" key="6">
    <source>
        <dbReference type="ARBA" id="ARBA00023077"/>
    </source>
</evidence>
<comment type="subcellular location">
    <subcellularLocation>
        <location evidence="1 10">Cell outer membrane</location>
        <topology evidence="1 10">Multi-pass membrane protein</topology>
    </subcellularLocation>
</comment>
<evidence type="ECO:0000256" key="1">
    <source>
        <dbReference type="ARBA" id="ARBA00004571"/>
    </source>
</evidence>
<evidence type="ECO:0000256" key="4">
    <source>
        <dbReference type="ARBA" id="ARBA00022692"/>
    </source>
</evidence>
<gene>
    <name evidence="15" type="ORF">HDF25_003751</name>
</gene>
<dbReference type="InterPro" id="IPR000531">
    <property type="entry name" value="Beta-barrel_TonB"/>
</dbReference>
<keyword evidence="2 10" id="KW-0813">Transport</keyword>
<feature type="domain" description="TonB-dependent receptor plug" evidence="14">
    <location>
        <begin position="119"/>
        <end position="226"/>
    </location>
</feature>
<evidence type="ECO:0000313" key="15">
    <source>
        <dbReference type="EMBL" id="MBB6501576.1"/>
    </source>
</evidence>
<dbReference type="EMBL" id="JACHCC010000010">
    <property type="protein sequence ID" value="MBB6501576.1"/>
    <property type="molecule type" value="Genomic_DNA"/>
</dbReference>
<evidence type="ECO:0000256" key="12">
    <source>
        <dbReference type="SAM" id="SignalP"/>
    </source>
</evidence>
<evidence type="ECO:0000256" key="11">
    <source>
        <dbReference type="RuleBase" id="RU003357"/>
    </source>
</evidence>
<evidence type="ECO:0000256" key="5">
    <source>
        <dbReference type="ARBA" id="ARBA00022729"/>
    </source>
</evidence>